<feature type="region of interest" description="Disordered" evidence="8">
    <location>
        <begin position="485"/>
        <end position="607"/>
    </location>
</feature>
<dbReference type="NCBIfam" id="TIGR00280">
    <property type="entry name" value="eL43_euk_arch"/>
    <property type="match status" value="1"/>
</dbReference>
<dbReference type="HAMAP" id="MF_00327">
    <property type="entry name" value="Ribosomal_eL43"/>
    <property type="match status" value="1"/>
</dbReference>
<dbReference type="GO" id="GO:1990904">
    <property type="term" value="C:ribonucleoprotein complex"/>
    <property type="evidence" value="ECO:0007669"/>
    <property type="project" value="UniProtKB-KW"/>
</dbReference>
<keyword evidence="3 7" id="KW-0863">Zinc-finger</keyword>
<dbReference type="SUPFAM" id="SSF57829">
    <property type="entry name" value="Zn-binding ribosomal proteins"/>
    <property type="match status" value="1"/>
</dbReference>
<evidence type="ECO:0000259" key="9">
    <source>
        <dbReference type="PROSITE" id="PS50089"/>
    </source>
</evidence>
<dbReference type="Proteomes" id="UP000308549">
    <property type="component" value="Unassembled WGS sequence"/>
</dbReference>
<dbReference type="SUPFAM" id="SSF57850">
    <property type="entry name" value="RING/U-box"/>
    <property type="match status" value="1"/>
</dbReference>
<feature type="region of interest" description="Disordered" evidence="8">
    <location>
        <begin position="118"/>
        <end position="148"/>
    </location>
</feature>
<name>A0A4U0U431_9PEZI</name>
<dbReference type="PROSITE" id="PS50089">
    <property type="entry name" value="ZF_RING_2"/>
    <property type="match status" value="1"/>
</dbReference>
<organism evidence="10 11">
    <name type="scientific">Salinomyces thailandicus</name>
    <dbReference type="NCBI Taxonomy" id="706561"/>
    <lineage>
        <taxon>Eukaryota</taxon>
        <taxon>Fungi</taxon>
        <taxon>Dikarya</taxon>
        <taxon>Ascomycota</taxon>
        <taxon>Pezizomycotina</taxon>
        <taxon>Dothideomycetes</taxon>
        <taxon>Dothideomycetidae</taxon>
        <taxon>Mycosphaerellales</taxon>
        <taxon>Teratosphaeriaceae</taxon>
        <taxon>Salinomyces</taxon>
    </lineage>
</organism>
<evidence type="ECO:0000256" key="5">
    <source>
        <dbReference type="ARBA" id="ARBA00022980"/>
    </source>
</evidence>
<dbReference type="GO" id="GO:0003735">
    <property type="term" value="F:structural constituent of ribosome"/>
    <property type="evidence" value="ECO:0007669"/>
    <property type="project" value="InterPro"/>
</dbReference>
<dbReference type="GO" id="GO:0008270">
    <property type="term" value="F:zinc ion binding"/>
    <property type="evidence" value="ECO:0007669"/>
    <property type="project" value="UniProtKB-KW"/>
</dbReference>
<feature type="compositionally biased region" description="Low complexity" evidence="8">
    <location>
        <begin position="534"/>
        <end position="561"/>
    </location>
</feature>
<dbReference type="AlphaFoldDB" id="A0A4U0U431"/>
<dbReference type="NCBIfam" id="NF003058">
    <property type="entry name" value="PRK03976.1"/>
    <property type="match status" value="1"/>
</dbReference>
<evidence type="ECO:0000256" key="2">
    <source>
        <dbReference type="ARBA" id="ARBA00022723"/>
    </source>
</evidence>
<evidence type="ECO:0000313" key="11">
    <source>
        <dbReference type="Proteomes" id="UP000308549"/>
    </source>
</evidence>
<feature type="region of interest" description="Disordered" evidence="8">
    <location>
        <begin position="285"/>
        <end position="310"/>
    </location>
</feature>
<dbReference type="GO" id="GO:0005840">
    <property type="term" value="C:ribosome"/>
    <property type="evidence" value="ECO:0007669"/>
    <property type="project" value="UniProtKB-KW"/>
</dbReference>
<evidence type="ECO:0000256" key="6">
    <source>
        <dbReference type="ARBA" id="ARBA00023274"/>
    </source>
</evidence>
<dbReference type="GO" id="GO:0006412">
    <property type="term" value="P:translation"/>
    <property type="evidence" value="ECO:0007669"/>
    <property type="project" value="InterPro"/>
</dbReference>
<keyword evidence="6" id="KW-0687">Ribonucleoprotein</keyword>
<dbReference type="InterPro" id="IPR019786">
    <property type="entry name" value="Zinc_finger_PHD-type_CS"/>
</dbReference>
<dbReference type="PANTHER" id="PTHR48129:SF1">
    <property type="entry name" value="LARGE RIBOSOMAL SUBUNIT PROTEIN EL43"/>
    <property type="match status" value="1"/>
</dbReference>
<dbReference type="Gene3D" id="2.20.25.30">
    <property type="match status" value="1"/>
</dbReference>
<dbReference type="SMART" id="SM00249">
    <property type="entry name" value="PHD"/>
    <property type="match status" value="1"/>
</dbReference>
<dbReference type="InterPro" id="IPR050522">
    <property type="entry name" value="Ribosomal_protein_eL43"/>
</dbReference>
<dbReference type="PROSITE" id="PS01359">
    <property type="entry name" value="ZF_PHD_1"/>
    <property type="match status" value="1"/>
</dbReference>
<dbReference type="InterPro" id="IPR013083">
    <property type="entry name" value="Znf_RING/FYVE/PHD"/>
</dbReference>
<dbReference type="Pfam" id="PF13639">
    <property type="entry name" value="zf-RING_2"/>
    <property type="match status" value="1"/>
</dbReference>
<feature type="compositionally biased region" description="Basic and acidic residues" evidence="8">
    <location>
        <begin position="574"/>
        <end position="594"/>
    </location>
</feature>
<dbReference type="InterPro" id="IPR011332">
    <property type="entry name" value="Ribosomal_zn-bd"/>
</dbReference>
<sequence length="685" mass="76168">MTKRTKKVGITGKYGTRYGASLRKQVKKIEIQQHSKYPCTFCGKVTVKRHSTGIWECKSCKKCMAGGAYVVSTPAAAATRSTIRRLREIAEWNGMNEISMAETCIVCLGDLRTLIAEDPPPAPSDSAAEASPGDAVQKSTRASNKSHHADEETIAHLLPCKHDLHNACLKPWVERANSCPICRTAFNMVELSCAIGGPVIESYAVQDKVQQAEIDAAMVIEDELFAVETWEPCMVCGTTDDVHEVMYCDGCDKAVHVFCAGHEESPNVWHCENCLAGFEPETGFPRPRPMRRQPRRRNAAAPHAAGTRRRRNNDAIWASVWQEVSRQLDLDLDFPFDEEPVAQRTDHQQRELNHWTRRLEVADEHGARARLRDIANARLNPARAPVQPEPESQEEIRAWNAFNKARESQDAPASVQRRKRKTTASPASPRDAGAGEQPQLKRPRLRKRRNSNDHQQAAESSATAQQRGDDRSTFLASLLKDVETKPMPAASPGASDLQAGQYSPGNSSPVRSPTSSGHVTPRALSPTPPPQRPTPLSSIISPLSSPRADTFSPFSPTAPSPRRNDADNSSCRGRQRESDENHPIDSEAAARDRASSTSPSRNLSYSAKEEIQRMVKLALRPRYQEKEINKDQYTNINRDISRRMYDMVIDASALTDSAERERWQSVAEEEVRKAIAMLHFGPPNT</sequence>
<feature type="compositionally biased region" description="Basic residues" evidence="8">
    <location>
        <begin position="288"/>
        <end position="298"/>
    </location>
</feature>
<dbReference type="SUPFAM" id="SSF57903">
    <property type="entry name" value="FYVE/PHD zinc finger"/>
    <property type="match status" value="1"/>
</dbReference>
<keyword evidence="2" id="KW-0479">Metal-binding</keyword>
<dbReference type="InterPro" id="IPR011011">
    <property type="entry name" value="Znf_FYVE_PHD"/>
</dbReference>
<dbReference type="InterPro" id="IPR001841">
    <property type="entry name" value="Znf_RING"/>
</dbReference>
<comment type="caution">
    <text evidence="10">The sequence shown here is derived from an EMBL/GenBank/DDBJ whole genome shotgun (WGS) entry which is preliminary data.</text>
</comment>
<evidence type="ECO:0000256" key="1">
    <source>
        <dbReference type="ARBA" id="ARBA00008672"/>
    </source>
</evidence>
<keyword evidence="4" id="KW-0862">Zinc</keyword>
<dbReference type="SMART" id="SM00184">
    <property type="entry name" value="RING"/>
    <property type="match status" value="1"/>
</dbReference>
<dbReference type="InterPro" id="IPR011331">
    <property type="entry name" value="Ribosomal_eL37/eL43"/>
</dbReference>
<comment type="similarity">
    <text evidence="1">Belongs to the eukaryotic ribosomal protein eL43 family.</text>
</comment>
<proteinExistence type="inferred from homology"/>
<protein>
    <recommendedName>
        <fullName evidence="9">RING-type domain-containing protein</fullName>
    </recommendedName>
</protein>
<keyword evidence="5" id="KW-0689">Ribosomal protein</keyword>
<dbReference type="InterPro" id="IPR002674">
    <property type="entry name" value="Ribosomal_eL43"/>
</dbReference>
<evidence type="ECO:0000256" key="8">
    <source>
        <dbReference type="SAM" id="MobiDB-lite"/>
    </source>
</evidence>
<evidence type="ECO:0000256" key="3">
    <source>
        <dbReference type="ARBA" id="ARBA00022771"/>
    </source>
</evidence>
<dbReference type="OrthoDB" id="8062037at2759"/>
<evidence type="ECO:0000256" key="7">
    <source>
        <dbReference type="PROSITE-ProRule" id="PRU00175"/>
    </source>
</evidence>
<feature type="compositionally biased region" description="Polar residues" evidence="8">
    <location>
        <begin position="498"/>
        <end position="518"/>
    </location>
</feature>
<dbReference type="Gene3D" id="3.30.40.10">
    <property type="entry name" value="Zinc/RING finger domain, C3HC4 (zinc finger)"/>
    <property type="match status" value="2"/>
</dbReference>
<reference evidence="10 11" key="1">
    <citation type="submission" date="2017-03" db="EMBL/GenBank/DDBJ databases">
        <title>Genomes of endolithic fungi from Antarctica.</title>
        <authorList>
            <person name="Coleine C."/>
            <person name="Masonjones S."/>
            <person name="Stajich J.E."/>
        </authorList>
    </citation>
    <scope>NUCLEOTIDE SEQUENCE [LARGE SCALE GENOMIC DNA]</scope>
    <source>
        <strain evidence="10 11">CCFEE 6315</strain>
    </source>
</reference>
<evidence type="ECO:0000256" key="4">
    <source>
        <dbReference type="ARBA" id="ARBA00022833"/>
    </source>
</evidence>
<feature type="domain" description="RING-type" evidence="9">
    <location>
        <begin position="104"/>
        <end position="183"/>
    </location>
</feature>
<feature type="compositionally biased region" description="Low complexity" evidence="8">
    <location>
        <begin position="455"/>
        <end position="466"/>
    </location>
</feature>
<dbReference type="PANTHER" id="PTHR48129">
    <property type="entry name" value="60S RIBOSOMAL PROTEIN L37A"/>
    <property type="match status" value="1"/>
</dbReference>
<evidence type="ECO:0000313" key="10">
    <source>
        <dbReference type="EMBL" id="TKA29850.1"/>
    </source>
</evidence>
<dbReference type="FunFam" id="2.20.25.30:FF:000002">
    <property type="entry name" value="60S ribosomal protein L37a"/>
    <property type="match status" value="1"/>
</dbReference>
<keyword evidence="11" id="KW-1185">Reference proteome</keyword>
<accession>A0A4U0U431</accession>
<dbReference type="EMBL" id="NAJL01000013">
    <property type="protein sequence ID" value="TKA29850.1"/>
    <property type="molecule type" value="Genomic_DNA"/>
</dbReference>
<dbReference type="InterPro" id="IPR001965">
    <property type="entry name" value="Znf_PHD"/>
</dbReference>
<gene>
    <name evidence="10" type="ORF">B0A50_03214</name>
</gene>
<dbReference type="Pfam" id="PF01780">
    <property type="entry name" value="Ribosomal_L37ae"/>
    <property type="match status" value="1"/>
</dbReference>
<feature type="region of interest" description="Disordered" evidence="8">
    <location>
        <begin position="405"/>
        <end position="470"/>
    </location>
</feature>